<dbReference type="GO" id="GO:0008239">
    <property type="term" value="F:dipeptidyl-peptidase activity"/>
    <property type="evidence" value="ECO:0007669"/>
    <property type="project" value="TreeGrafter"/>
</dbReference>
<dbReference type="InterPro" id="IPR029058">
    <property type="entry name" value="AB_hydrolase_fold"/>
</dbReference>
<dbReference type="EMBL" id="BTSX01000007">
    <property type="protein sequence ID" value="GMT08059.1"/>
    <property type="molecule type" value="Genomic_DNA"/>
</dbReference>
<dbReference type="PANTHER" id="PTHR11010">
    <property type="entry name" value="PROTEASE S28 PRO-X CARBOXYPEPTIDASE-RELATED"/>
    <property type="match status" value="1"/>
</dbReference>
<dbReference type="Gene3D" id="3.40.50.1820">
    <property type="entry name" value="alpha/beta hydrolase"/>
    <property type="match status" value="1"/>
</dbReference>
<evidence type="ECO:0000256" key="3">
    <source>
        <dbReference type="ARBA" id="ARBA00022729"/>
    </source>
</evidence>
<reference evidence="6" key="1">
    <citation type="submission" date="2023-10" db="EMBL/GenBank/DDBJ databases">
        <title>Genome assembly of Pristionchus species.</title>
        <authorList>
            <person name="Yoshida K."/>
            <person name="Sommer R.J."/>
        </authorList>
    </citation>
    <scope>NUCLEOTIDE SEQUENCE</scope>
    <source>
        <strain evidence="6">RS0144</strain>
    </source>
</reference>
<accession>A0AAV5ULW2</accession>
<gene>
    <name evidence="6" type="ORF">PENTCL1PPCAC_30234</name>
</gene>
<evidence type="ECO:0000256" key="4">
    <source>
        <dbReference type="ARBA" id="ARBA00022801"/>
    </source>
</evidence>
<comment type="caution">
    <text evidence="6">The sequence shown here is derived from an EMBL/GenBank/DDBJ whole genome shotgun (WGS) entry which is preliminary data.</text>
</comment>
<evidence type="ECO:0000256" key="2">
    <source>
        <dbReference type="ARBA" id="ARBA00022670"/>
    </source>
</evidence>
<dbReference type="GO" id="GO:0070008">
    <property type="term" value="F:serine-type exopeptidase activity"/>
    <property type="evidence" value="ECO:0007669"/>
    <property type="project" value="InterPro"/>
</dbReference>
<dbReference type="Pfam" id="PF05577">
    <property type="entry name" value="Peptidase_S28"/>
    <property type="match status" value="1"/>
</dbReference>
<evidence type="ECO:0000313" key="6">
    <source>
        <dbReference type="EMBL" id="GMT08059.1"/>
    </source>
</evidence>
<dbReference type="Proteomes" id="UP001432027">
    <property type="component" value="Unassembled WGS sequence"/>
</dbReference>
<dbReference type="GO" id="GO:0006508">
    <property type="term" value="P:proteolysis"/>
    <property type="evidence" value="ECO:0007669"/>
    <property type="project" value="UniProtKB-KW"/>
</dbReference>
<keyword evidence="3" id="KW-0732">Signal</keyword>
<comment type="similarity">
    <text evidence="1">Belongs to the peptidase S28 family.</text>
</comment>
<name>A0AAV5ULW2_9BILA</name>
<feature type="non-terminal residue" evidence="6">
    <location>
        <position position="1"/>
    </location>
</feature>
<sequence>PSSATSSLPMQDLLSSDRRKSSNYFIETCKQLFGIDSDQIQKSVESTNAYYGGRDYYEGTNVIFSHGTQDPWSAITKRSDPKHWSVVIVKLMGGMHCQDIKASCFLPTATCTDNMKQIQTLTLENIRRWLDPVFPVPDRVDITDNIGQRPQFLRSAVQSPIPVYVNSPNWKLRAKRSAEVPKKSRFTNWKQVHM</sequence>
<organism evidence="6 7">
    <name type="scientific">Pristionchus entomophagus</name>
    <dbReference type="NCBI Taxonomy" id="358040"/>
    <lineage>
        <taxon>Eukaryota</taxon>
        <taxon>Metazoa</taxon>
        <taxon>Ecdysozoa</taxon>
        <taxon>Nematoda</taxon>
        <taxon>Chromadorea</taxon>
        <taxon>Rhabditida</taxon>
        <taxon>Rhabditina</taxon>
        <taxon>Diplogasteromorpha</taxon>
        <taxon>Diplogasteroidea</taxon>
        <taxon>Neodiplogasteridae</taxon>
        <taxon>Pristionchus</taxon>
    </lineage>
</organism>
<proteinExistence type="inferred from homology"/>
<evidence type="ECO:0000256" key="5">
    <source>
        <dbReference type="ARBA" id="ARBA00023180"/>
    </source>
</evidence>
<evidence type="ECO:0000313" key="7">
    <source>
        <dbReference type="Proteomes" id="UP001432027"/>
    </source>
</evidence>
<keyword evidence="5" id="KW-0325">Glycoprotein</keyword>
<protein>
    <recommendedName>
        <fullName evidence="8">Peptidase</fullName>
    </recommendedName>
</protein>
<keyword evidence="7" id="KW-1185">Reference proteome</keyword>
<evidence type="ECO:0008006" key="8">
    <source>
        <dbReference type="Google" id="ProtNLM"/>
    </source>
</evidence>
<dbReference type="AlphaFoldDB" id="A0AAV5ULW2"/>
<dbReference type="InterPro" id="IPR008758">
    <property type="entry name" value="Peptidase_S28"/>
</dbReference>
<keyword evidence="2" id="KW-0645">Protease</keyword>
<evidence type="ECO:0000256" key="1">
    <source>
        <dbReference type="ARBA" id="ARBA00011079"/>
    </source>
</evidence>
<dbReference type="PANTHER" id="PTHR11010:SF117">
    <property type="entry name" value="SERINE PROTEASE 16"/>
    <property type="match status" value="1"/>
</dbReference>
<keyword evidence="4" id="KW-0378">Hydrolase</keyword>